<protein>
    <recommendedName>
        <fullName evidence="3">DUF2007 domain-containing protein</fullName>
    </recommendedName>
</protein>
<dbReference type="Proteomes" id="UP000019812">
    <property type="component" value="Unassembled WGS sequence"/>
</dbReference>
<proteinExistence type="predicted"/>
<evidence type="ECO:0000313" key="1">
    <source>
        <dbReference type="EMBL" id="KFB66111.1"/>
    </source>
</evidence>
<evidence type="ECO:0000313" key="2">
    <source>
        <dbReference type="Proteomes" id="UP000019812"/>
    </source>
</evidence>
<name>A0A084XUG7_9PROT</name>
<comment type="caution">
    <text evidence="1">The sequence shown here is derived from an EMBL/GenBank/DDBJ whole genome shotgun (WGS) entry which is preliminary data.</text>
</comment>
<gene>
    <name evidence="1" type="ORF">CAPSK01_004606</name>
</gene>
<dbReference type="RefSeq" id="WP_034931002.1">
    <property type="nucleotide sequence ID" value="NZ_JDSS02000051.1"/>
</dbReference>
<dbReference type="EMBL" id="JDSS02000051">
    <property type="protein sequence ID" value="KFB66111.1"/>
    <property type="molecule type" value="Genomic_DNA"/>
</dbReference>
<organism evidence="1 2">
    <name type="scientific">Candidatus Accumulibacter vicinus</name>
    <dbReference type="NCBI Taxonomy" id="2954382"/>
    <lineage>
        <taxon>Bacteria</taxon>
        <taxon>Pseudomonadati</taxon>
        <taxon>Pseudomonadota</taxon>
        <taxon>Betaproteobacteria</taxon>
        <taxon>Candidatus Accumulibacter</taxon>
    </lineage>
</organism>
<sequence>MAAEKWQLFKLFPTCVEADRIATFLQSSGVPAYVDNGALGVGLEGEFKVFVAIELAHRARWLTSLPEIPDAELDFLATRRLPSPDE</sequence>
<accession>A0A084XUG7</accession>
<dbReference type="AlphaFoldDB" id="A0A084XUG7"/>
<reference evidence="1 2" key="1">
    <citation type="submission" date="2014-07" db="EMBL/GenBank/DDBJ databases">
        <title>Expanding our view of genomic diversity in Candidatus Accumulibacter clades.</title>
        <authorList>
            <person name="Skennerton C.T."/>
            <person name="Barr J.J."/>
            <person name="Slater F.R."/>
            <person name="Bond P.L."/>
            <person name="Tyson G.W."/>
        </authorList>
    </citation>
    <scope>NUCLEOTIDE SEQUENCE [LARGE SCALE GENOMIC DNA]</scope>
    <source>
        <strain evidence="2">SK-01</strain>
    </source>
</reference>
<evidence type="ECO:0008006" key="3">
    <source>
        <dbReference type="Google" id="ProtNLM"/>
    </source>
</evidence>